<name>A0A0B2SXE1_GLYSO</name>
<dbReference type="Proteomes" id="UP000053555">
    <property type="component" value="Unassembled WGS sequence"/>
</dbReference>
<reference evidence="1" key="1">
    <citation type="submission" date="2014-07" db="EMBL/GenBank/DDBJ databases">
        <title>Identification of a novel salt tolerance gene in wild soybean by whole-genome sequencing.</title>
        <authorList>
            <person name="Lam H.-M."/>
            <person name="Qi X."/>
            <person name="Li M.-W."/>
            <person name="Liu X."/>
            <person name="Xie M."/>
            <person name="Ni M."/>
            <person name="Xu X."/>
        </authorList>
    </citation>
    <scope>NUCLEOTIDE SEQUENCE [LARGE SCALE GENOMIC DNA]</scope>
    <source>
        <tissue evidence="1">Root</tissue>
    </source>
</reference>
<gene>
    <name evidence="1" type="ORF">glysoja_025319</name>
</gene>
<organism evidence="1">
    <name type="scientific">Glycine soja</name>
    <name type="common">Wild soybean</name>
    <dbReference type="NCBI Taxonomy" id="3848"/>
    <lineage>
        <taxon>Eukaryota</taxon>
        <taxon>Viridiplantae</taxon>
        <taxon>Streptophyta</taxon>
        <taxon>Embryophyta</taxon>
        <taxon>Tracheophyta</taxon>
        <taxon>Spermatophyta</taxon>
        <taxon>Magnoliopsida</taxon>
        <taxon>eudicotyledons</taxon>
        <taxon>Gunneridae</taxon>
        <taxon>Pentapetalae</taxon>
        <taxon>rosids</taxon>
        <taxon>fabids</taxon>
        <taxon>Fabales</taxon>
        <taxon>Fabaceae</taxon>
        <taxon>Papilionoideae</taxon>
        <taxon>50 kb inversion clade</taxon>
        <taxon>NPAAA clade</taxon>
        <taxon>indigoferoid/millettioid clade</taxon>
        <taxon>Phaseoleae</taxon>
        <taxon>Glycine</taxon>
        <taxon>Glycine subgen. Soja</taxon>
    </lineage>
</organism>
<evidence type="ECO:0000313" key="1">
    <source>
        <dbReference type="EMBL" id="KHN48942.1"/>
    </source>
</evidence>
<accession>A0A0B2SXE1</accession>
<sequence length="116" mass="12822">MSLADNRLGLQGLFKFDPSGIYSQNLQTVLVSLWLQSEQKPFFTTTLGDGQNVINSNNAKGTSQTPLAATVSKILDMLENLCGKVVAAIATARVQLIGCYLRYEILEFKQVRLRLN</sequence>
<dbReference type="EMBL" id="KN639264">
    <property type="protein sequence ID" value="KHN48942.1"/>
    <property type="molecule type" value="Genomic_DNA"/>
</dbReference>
<proteinExistence type="predicted"/>
<protein>
    <submittedName>
        <fullName evidence="1">Cysteine-rich repeat secretory protein 3</fullName>
    </submittedName>
</protein>
<dbReference type="AlphaFoldDB" id="A0A0B2SXE1"/>